<feature type="compositionally biased region" description="Acidic residues" evidence="2">
    <location>
        <begin position="67"/>
        <end position="83"/>
    </location>
</feature>
<feature type="compositionally biased region" description="Acidic residues" evidence="2">
    <location>
        <begin position="98"/>
        <end position="112"/>
    </location>
</feature>
<accession>A0A5P1F9D8</accession>
<proteinExistence type="predicted"/>
<dbReference type="GO" id="GO:0003723">
    <property type="term" value="F:RNA binding"/>
    <property type="evidence" value="ECO:0007669"/>
    <property type="project" value="InterPro"/>
</dbReference>
<dbReference type="Pfam" id="PF02991">
    <property type="entry name" value="ATG8"/>
    <property type="match status" value="1"/>
</dbReference>
<protein>
    <recommendedName>
        <fullName evidence="3">PORR domain-containing protein</fullName>
    </recommendedName>
</protein>
<evidence type="ECO:0000313" key="5">
    <source>
        <dbReference type="Proteomes" id="UP000243459"/>
    </source>
</evidence>
<name>A0A5P1F9D8_ASPOF</name>
<dbReference type="PANTHER" id="PTHR31476">
    <property type="entry name" value="PROTEIN WHAT'S THIS FACTOR 1 HOMOLOG, CHLOROPLASTIC"/>
    <property type="match status" value="1"/>
</dbReference>
<dbReference type="InterPro" id="IPR004241">
    <property type="entry name" value="Atg8-like"/>
</dbReference>
<organism evidence="4 5">
    <name type="scientific">Asparagus officinalis</name>
    <name type="common">Garden asparagus</name>
    <dbReference type="NCBI Taxonomy" id="4686"/>
    <lineage>
        <taxon>Eukaryota</taxon>
        <taxon>Viridiplantae</taxon>
        <taxon>Streptophyta</taxon>
        <taxon>Embryophyta</taxon>
        <taxon>Tracheophyta</taxon>
        <taxon>Spermatophyta</taxon>
        <taxon>Magnoliopsida</taxon>
        <taxon>Liliopsida</taxon>
        <taxon>Asparagales</taxon>
        <taxon>Asparagaceae</taxon>
        <taxon>Asparagoideae</taxon>
        <taxon>Asparagus</taxon>
    </lineage>
</organism>
<evidence type="ECO:0000259" key="3">
    <source>
        <dbReference type="Pfam" id="PF11955"/>
    </source>
</evidence>
<feature type="region of interest" description="Disordered" evidence="2">
    <location>
        <begin position="62"/>
        <end position="112"/>
    </location>
</feature>
<sequence>MSIRHPVMFYVSLTGDRDSVFLSEAYRDSQLIEKDKLLILKKKDVGRLLQFQDFQRGFCKKKNDGGPGEDDVEFEEADSENWSDVDSLLSDGDGKYDGEDDSSNEEDDVPPEFDDAGCLNLDGRKQLTHNVSENKGDKVSNCLTDVRRLNIMVVIEKPDRSDIPDIDKKYLVLADLTVSQFVCVAR</sequence>
<evidence type="ECO:0000256" key="2">
    <source>
        <dbReference type="SAM" id="MobiDB-lite"/>
    </source>
</evidence>
<dbReference type="Gene3D" id="3.10.20.90">
    <property type="entry name" value="Phosphatidylinositol 3-kinase Catalytic Subunit, Chain A, domain 1"/>
    <property type="match status" value="1"/>
</dbReference>
<dbReference type="AlphaFoldDB" id="A0A5P1F9D8"/>
<dbReference type="Proteomes" id="UP000243459">
    <property type="component" value="Chromosome 3"/>
</dbReference>
<evidence type="ECO:0000256" key="1">
    <source>
        <dbReference type="ARBA" id="ARBA00022786"/>
    </source>
</evidence>
<dbReference type="InterPro" id="IPR045040">
    <property type="entry name" value="PORR_fam"/>
</dbReference>
<dbReference type="Gramene" id="ONK74965">
    <property type="protein sequence ID" value="ONK74965"/>
    <property type="gene ID" value="A4U43_C03F11920"/>
</dbReference>
<evidence type="ECO:0000313" key="4">
    <source>
        <dbReference type="EMBL" id="ONK74965.1"/>
    </source>
</evidence>
<keyword evidence="5" id="KW-1185">Reference proteome</keyword>
<dbReference type="EMBL" id="CM007383">
    <property type="protein sequence ID" value="ONK74965.1"/>
    <property type="molecule type" value="Genomic_DNA"/>
</dbReference>
<gene>
    <name evidence="4" type="ORF">A4U43_C03F11920</name>
</gene>
<dbReference type="PANTHER" id="PTHR31476:SF4">
    <property type="entry name" value="PROTEIN WHAT'S THIS FACTOR 1 HOMOLOG, CHLOROPLASTIC"/>
    <property type="match status" value="1"/>
</dbReference>
<reference evidence="5" key="1">
    <citation type="journal article" date="2017" name="Nat. Commun.">
        <title>The asparagus genome sheds light on the origin and evolution of a young Y chromosome.</title>
        <authorList>
            <person name="Harkess A."/>
            <person name="Zhou J."/>
            <person name="Xu C."/>
            <person name="Bowers J.E."/>
            <person name="Van der Hulst R."/>
            <person name="Ayyampalayam S."/>
            <person name="Mercati F."/>
            <person name="Riccardi P."/>
            <person name="McKain M.R."/>
            <person name="Kakrana A."/>
            <person name="Tang H."/>
            <person name="Ray J."/>
            <person name="Groenendijk J."/>
            <person name="Arikit S."/>
            <person name="Mathioni S.M."/>
            <person name="Nakano M."/>
            <person name="Shan H."/>
            <person name="Telgmann-Rauber A."/>
            <person name="Kanno A."/>
            <person name="Yue Z."/>
            <person name="Chen H."/>
            <person name="Li W."/>
            <person name="Chen Y."/>
            <person name="Xu X."/>
            <person name="Zhang Y."/>
            <person name="Luo S."/>
            <person name="Chen H."/>
            <person name="Gao J."/>
            <person name="Mao Z."/>
            <person name="Pires J.C."/>
            <person name="Luo M."/>
            <person name="Kudrna D."/>
            <person name="Wing R.A."/>
            <person name="Meyers B.C."/>
            <person name="Yi K."/>
            <person name="Kong H."/>
            <person name="Lavrijsen P."/>
            <person name="Sunseri F."/>
            <person name="Falavigna A."/>
            <person name="Ye Y."/>
            <person name="Leebens-Mack J.H."/>
            <person name="Chen G."/>
        </authorList>
    </citation>
    <scope>NUCLEOTIDE SEQUENCE [LARGE SCALE GENOMIC DNA]</scope>
    <source>
        <strain evidence="5">cv. DH0086</strain>
    </source>
</reference>
<dbReference type="InterPro" id="IPR021099">
    <property type="entry name" value="PORR_domain"/>
</dbReference>
<dbReference type="Pfam" id="PF11955">
    <property type="entry name" value="PORR"/>
    <property type="match status" value="1"/>
</dbReference>
<feature type="domain" description="PORR" evidence="3">
    <location>
        <begin position="3"/>
        <end position="43"/>
    </location>
</feature>
<keyword evidence="1" id="KW-0833">Ubl conjugation pathway</keyword>